<sequence length="129" mass="14456">MPSVQSTEFKGHQIWPGANSITPHQEGFWYYMVTVSYQVPNGFGHMSTSGLVAPRHKAQYGQIVEDILEFARQQAPGQVGTKVAMFFDIKPNAEYLDPYVVAQERQRAESERADQNGHTDEVAVGELMP</sequence>
<organism evidence="2 3">
    <name type="scientific">Streptomyces phage Hiyaa</name>
    <dbReference type="NCBI Taxonomy" id="2499072"/>
    <lineage>
        <taxon>Viruses</taxon>
        <taxon>Duplodnaviria</taxon>
        <taxon>Heunggongvirae</taxon>
        <taxon>Uroviricota</taxon>
        <taxon>Caudoviricetes</taxon>
        <taxon>Hiyaavirus</taxon>
        <taxon>Hiyaavirus hiyaa</taxon>
    </lineage>
</organism>
<dbReference type="Proteomes" id="UP000287372">
    <property type="component" value="Segment"/>
</dbReference>
<evidence type="ECO:0000313" key="3">
    <source>
        <dbReference type="Proteomes" id="UP000287372"/>
    </source>
</evidence>
<dbReference type="GeneID" id="55009883"/>
<evidence type="ECO:0000256" key="1">
    <source>
        <dbReference type="SAM" id="MobiDB-lite"/>
    </source>
</evidence>
<dbReference type="RefSeq" id="YP_009818540.1">
    <property type="nucleotide sequence ID" value="NC_048139.1"/>
</dbReference>
<name>A0A3S9U8U3_9CAUD</name>
<protein>
    <submittedName>
        <fullName evidence="2">Uncharacterized protein</fullName>
    </submittedName>
</protein>
<keyword evidence="3" id="KW-1185">Reference proteome</keyword>
<evidence type="ECO:0000313" key="2">
    <source>
        <dbReference type="EMBL" id="AZS06744.1"/>
    </source>
</evidence>
<dbReference type="KEGG" id="vg:55009883"/>
<feature type="region of interest" description="Disordered" evidence="1">
    <location>
        <begin position="105"/>
        <end position="129"/>
    </location>
</feature>
<feature type="compositionally biased region" description="Basic and acidic residues" evidence="1">
    <location>
        <begin position="105"/>
        <end position="121"/>
    </location>
</feature>
<gene>
    <name evidence="2" type="primary">105</name>
    <name evidence="2" type="ORF">SEA_HIYAA_105</name>
</gene>
<accession>A0A3S9U8U3</accession>
<reference evidence="2 3" key="1">
    <citation type="submission" date="2018-12" db="EMBL/GenBank/DDBJ databases">
        <authorList>
            <person name="Lieu J.K."/>
            <person name="Tian C.Z."/>
            <person name="Hsaio W.J."/>
            <person name="Shaffer C.D."/>
            <person name="Weston-Hafer K.A."/>
            <person name="Russell D.A."/>
            <person name="Pope W.H."/>
            <person name="Jacobs-Sera D."/>
            <person name="Hendrix R.W."/>
            <person name="Hatfull G.F."/>
        </authorList>
    </citation>
    <scope>NUCLEOTIDE SEQUENCE [LARGE SCALE GENOMIC DNA]</scope>
</reference>
<proteinExistence type="predicted"/>
<dbReference type="EMBL" id="MK279841">
    <property type="protein sequence ID" value="AZS06744.1"/>
    <property type="molecule type" value="Genomic_DNA"/>
</dbReference>